<dbReference type="Proteomes" id="UP000193560">
    <property type="component" value="Unassembled WGS sequence"/>
</dbReference>
<proteinExistence type="predicted"/>
<evidence type="ECO:0000313" key="1">
    <source>
        <dbReference type="EMBL" id="ORZ10131.1"/>
    </source>
</evidence>
<name>A0A1X2I5Z0_9FUNG</name>
<sequence>MKTKSLLGLTSNAFLPPSLWLVTTATTFGTNSKIYVKKTAPSTNLASRSANSSLCWGSRMINRSVDTWNQPCIPNWL</sequence>
<reference evidence="1 2" key="1">
    <citation type="submission" date="2016-07" db="EMBL/GenBank/DDBJ databases">
        <title>Pervasive Adenine N6-methylation of Active Genes in Fungi.</title>
        <authorList>
            <consortium name="DOE Joint Genome Institute"/>
            <person name="Mondo S.J."/>
            <person name="Dannebaum R.O."/>
            <person name="Kuo R.C."/>
            <person name="Labutti K."/>
            <person name="Haridas S."/>
            <person name="Kuo A."/>
            <person name="Salamov A."/>
            <person name="Ahrendt S.R."/>
            <person name="Lipzen A."/>
            <person name="Sullivan W."/>
            <person name="Andreopoulos W.B."/>
            <person name="Clum A."/>
            <person name="Lindquist E."/>
            <person name="Daum C."/>
            <person name="Ramamoorthy G.K."/>
            <person name="Gryganskyi A."/>
            <person name="Culley D."/>
            <person name="Magnuson J.K."/>
            <person name="James T.Y."/>
            <person name="O'Malley M.A."/>
            <person name="Stajich J.E."/>
            <person name="Spatafora J.W."/>
            <person name="Visel A."/>
            <person name="Grigoriev I.V."/>
        </authorList>
    </citation>
    <scope>NUCLEOTIDE SEQUENCE [LARGE SCALE GENOMIC DNA]</scope>
    <source>
        <strain evidence="1 2">NRRL 1336</strain>
    </source>
</reference>
<accession>A0A1X2I5Z0</accession>
<organism evidence="1 2">
    <name type="scientific">Absidia repens</name>
    <dbReference type="NCBI Taxonomy" id="90262"/>
    <lineage>
        <taxon>Eukaryota</taxon>
        <taxon>Fungi</taxon>
        <taxon>Fungi incertae sedis</taxon>
        <taxon>Mucoromycota</taxon>
        <taxon>Mucoromycotina</taxon>
        <taxon>Mucoromycetes</taxon>
        <taxon>Mucorales</taxon>
        <taxon>Cunninghamellaceae</taxon>
        <taxon>Absidia</taxon>
    </lineage>
</organism>
<dbReference type="EMBL" id="MCGE01000025">
    <property type="protein sequence ID" value="ORZ10131.1"/>
    <property type="molecule type" value="Genomic_DNA"/>
</dbReference>
<protein>
    <submittedName>
        <fullName evidence="1">Uncharacterized protein</fullName>
    </submittedName>
</protein>
<evidence type="ECO:0000313" key="2">
    <source>
        <dbReference type="Proteomes" id="UP000193560"/>
    </source>
</evidence>
<dbReference type="AlphaFoldDB" id="A0A1X2I5Z0"/>
<gene>
    <name evidence="1" type="ORF">BCR42DRAFT_422797</name>
</gene>
<comment type="caution">
    <text evidence="1">The sequence shown here is derived from an EMBL/GenBank/DDBJ whole genome shotgun (WGS) entry which is preliminary data.</text>
</comment>
<keyword evidence="2" id="KW-1185">Reference proteome</keyword>